<dbReference type="GO" id="GO:0019290">
    <property type="term" value="P:siderophore biosynthetic process"/>
    <property type="evidence" value="ECO:0007669"/>
    <property type="project" value="InterPro"/>
</dbReference>
<evidence type="ECO:0000256" key="3">
    <source>
        <dbReference type="ARBA" id="ARBA00020586"/>
    </source>
</evidence>
<dbReference type="Pfam" id="PF13523">
    <property type="entry name" value="Acetyltransf_8"/>
    <property type="match status" value="1"/>
</dbReference>
<protein>
    <recommendedName>
        <fullName evidence="3">Lysine N-acyltransferase MbtK</fullName>
    </recommendedName>
    <alternativeName>
        <fullName evidence="4">Mycobactin synthase protein K</fullName>
    </alternativeName>
</protein>
<dbReference type="OrthoDB" id="9087497at2"/>
<dbReference type="InterPro" id="IPR016181">
    <property type="entry name" value="Acyl_CoA_acyltransferase"/>
</dbReference>
<keyword evidence="6" id="KW-0808">Transferase</keyword>
<comment type="caution">
    <text evidence="6">The sequence shown here is derived from an EMBL/GenBank/DDBJ whole genome shotgun (WGS) entry which is preliminary data.</text>
</comment>
<keyword evidence="7" id="KW-1185">Reference proteome</keyword>
<evidence type="ECO:0000256" key="1">
    <source>
        <dbReference type="ARBA" id="ARBA00003818"/>
    </source>
</evidence>
<evidence type="ECO:0000256" key="4">
    <source>
        <dbReference type="ARBA" id="ARBA00031122"/>
    </source>
</evidence>
<dbReference type="UniPathway" id="UPA00011"/>
<dbReference type="Gene3D" id="3.40.630.30">
    <property type="match status" value="1"/>
</dbReference>
<dbReference type="PANTHER" id="PTHR31438">
    <property type="entry name" value="LYSINE N-ACYLTRANSFERASE C17G9.06C-RELATED"/>
    <property type="match status" value="1"/>
</dbReference>
<organism evidence="6 7">
    <name type="scientific">Lentzea tibetensis</name>
    <dbReference type="NCBI Taxonomy" id="2591470"/>
    <lineage>
        <taxon>Bacteria</taxon>
        <taxon>Bacillati</taxon>
        <taxon>Actinomycetota</taxon>
        <taxon>Actinomycetes</taxon>
        <taxon>Pseudonocardiales</taxon>
        <taxon>Pseudonocardiaceae</taxon>
        <taxon>Lentzea</taxon>
    </lineage>
</organism>
<evidence type="ECO:0000256" key="2">
    <source>
        <dbReference type="ARBA" id="ARBA00005102"/>
    </source>
</evidence>
<dbReference type="SUPFAM" id="SSF55729">
    <property type="entry name" value="Acyl-CoA N-acyltransferases (Nat)"/>
    <property type="match status" value="1"/>
</dbReference>
<sequence length="169" mass="19338">MPQPWDARLADPDGFHLDLIHRWMQSPHVAAFWRQAWPRDRWELELRDHLAGNDIRPVLVALEGRPVIYLEVYRAARDRVAKCYHARPHDIGLHIAVGELAMTDRGLVRTLLPVLTRALFDADPQCTRVILEPDVRNTRAIKSFQAGGFQLADEILLPDKVAALMVCPR</sequence>
<comment type="pathway">
    <text evidence="2">Siderophore biosynthesis; mycobactin biosynthesis.</text>
</comment>
<accession>A0A563ETP2</accession>
<comment type="function">
    <text evidence="1">Acyltransferase required for the direct transfer of medium- to long-chain fatty acyl moieties from a carrier protein (MbtL) on to the epsilon-amino group of lysine residue in the mycobactin core.</text>
</comment>
<feature type="domain" description="Acyltransferase MbtK/IucB-like conserved" evidence="5">
    <location>
        <begin position="8"/>
        <end position="56"/>
    </location>
</feature>
<reference evidence="6 7" key="1">
    <citation type="submission" date="2019-07" db="EMBL/GenBank/DDBJ databases">
        <title>Lentzea xizangensis sp. nov., isolated from Qinghai-Tibetan Plateau Soils.</title>
        <authorList>
            <person name="Huang J."/>
        </authorList>
    </citation>
    <scope>NUCLEOTIDE SEQUENCE [LARGE SCALE GENOMIC DNA]</scope>
    <source>
        <strain evidence="6 7">FXJ1.1311</strain>
    </source>
</reference>
<dbReference type="EMBL" id="VOBR01000010">
    <property type="protein sequence ID" value="TWP51059.1"/>
    <property type="molecule type" value="Genomic_DNA"/>
</dbReference>
<dbReference type="SMART" id="SM01006">
    <property type="entry name" value="AlcB"/>
    <property type="match status" value="1"/>
</dbReference>
<gene>
    <name evidence="6" type="ORF">FKR81_17395</name>
</gene>
<evidence type="ECO:0000259" key="5">
    <source>
        <dbReference type="SMART" id="SM01006"/>
    </source>
</evidence>
<proteinExistence type="predicted"/>
<dbReference type="InterPro" id="IPR019432">
    <property type="entry name" value="Acyltransferase_MbtK/IucB-like"/>
</dbReference>
<dbReference type="GO" id="GO:0016410">
    <property type="term" value="F:N-acyltransferase activity"/>
    <property type="evidence" value="ECO:0007669"/>
    <property type="project" value="TreeGrafter"/>
</dbReference>
<evidence type="ECO:0000313" key="7">
    <source>
        <dbReference type="Proteomes" id="UP000316639"/>
    </source>
</evidence>
<dbReference type="PANTHER" id="PTHR31438:SF1">
    <property type="entry name" value="LYSINE N-ACYLTRANSFERASE C17G9.06C-RELATED"/>
    <property type="match status" value="1"/>
</dbReference>
<evidence type="ECO:0000313" key="6">
    <source>
        <dbReference type="EMBL" id="TWP51059.1"/>
    </source>
</evidence>
<dbReference type="AlphaFoldDB" id="A0A563ETP2"/>
<name>A0A563ETP2_9PSEU</name>
<dbReference type="Proteomes" id="UP000316639">
    <property type="component" value="Unassembled WGS sequence"/>
</dbReference>